<dbReference type="EMBL" id="CAXHTB010000004">
    <property type="protein sequence ID" value="CAL0304648.1"/>
    <property type="molecule type" value="Genomic_DNA"/>
</dbReference>
<evidence type="ECO:0000256" key="1">
    <source>
        <dbReference type="SAM" id="MobiDB-lite"/>
    </source>
</evidence>
<dbReference type="AlphaFoldDB" id="A0AAV1W5X8"/>
<organism evidence="2 3">
    <name type="scientific">Lupinus luteus</name>
    <name type="common">European yellow lupine</name>
    <dbReference type="NCBI Taxonomy" id="3873"/>
    <lineage>
        <taxon>Eukaryota</taxon>
        <taxon>Viridiplantae</taxon>
        <taxon>Streptophyta</taxon>
        <taxon>Embryophyta</taxon>
        <taxon>Tracheophyta</taxon>
        <taxon>Spermatophyta</taxon>
        <taxon>Magnoliopsida</taxon>
        <taxon>eudicotyledons</taxon>
        <taxon>Gunneridae</taxon>
        <taxon>Pentapetalae</taxon>
        <taxon>rosids</taxon>
        <taxon>fabids</taxon>
        <taxon>Fabales</taxon>
        <taxon>Fabaceae</taxon>
        <taxon>Papilionoideae</taxon>
        <taxon>50 kb inversion clade</taxon>
        <taxon>genistoids sensu lato</taxon>
        <taxon>core genistoids</taxon>
        <taxon>Genisteae</taxon>
        <taxon>Lupinus</taxon>
    </lineage>
</organism>
<gene>
    <name evidence="2" type="ORF">LLUT_LOCUS5708</name>
</gene>
<accession>A0AAV1W5X8</accession>
<name>A0AAV1W5X8_LUPLU</name>
<evidence type="ECO:0000313" key="3">
    <source>
        <dbReference type="Proteomes" id="UP001497480"/>
    </source>
</evidence>
<dbReference type="Proteomes" id="UP001497480">
    <property type="component" value="Unassembled WGS sequence"/>
</dbReference>
<protein>
    <submittedName>
        <fullName evidence="2">Uncharacterized protein</fullName>
    </submittedName>
</protein>
<feature type="compositionally biased region" description="Low complexity" evidence="1">
    <location>
        <begin position="25"/>
        <end position="65"/>
    </location>
</feature>
<feature type="region of interest" description="Disordered" evidence="1">
    <location>
        <begin position="25"/>
        <end position="80"/>
    </location>
</feature>
<evidence type="ECO:0000313" key="2">
    <source>
        <dbReference type="EMBL" id="CAL0304648.1"/>
    </source>
</evidence>
<sequence>MEALPSLHHHHHHHQLPCSSFHYYSPSPTPSSSSPLFLSPPISFQPSPSIRASPSPSLPLLSDPPMQNPEPKSPQILNPLPKVSTFEQNNADPESETAQILNPLPKVSTFDQNNEDPESETAEILNSIPKVSTLDQNNEDPESETAQILNSLPKVSTFDQNNEDPKSETAQFFNKVPSFATITAASVFLFLGFCQNRFPNKSLTALSSIVSIQALDDDDDEINLVEFQGKKSDNVQNILHLKLKEKVPIVHSFKKTKTDDDEAWQVLKAQISSCSVELELVKVGFEEILEKKEHGCNQAYYDCVLEYLEMIDECKSLLKGIKFAMDRCERENRDVKYHLRFFNKVVDRIRVLEGDMVGALKHFKELEKELEILQLFFVPKVSSKVWYNGG</sequence>
<proteinExistence type="predicted"/>
<comment type="caution">
    <text evidence="2">The sequence shown here is derived from an EMBL/GenBank/DDBJ whole genome shotgun (WGS) entry which is preliminary data.</text>
</comment>
<keyword evidence="3" id="KW-1185">Reference proteome</keyword>
<reference evidence="2 3" key="1">
    <citation type="submission" date="2024-03" db="EMBL/GenBank/DDBJ databases">
        <authorList>
            <person name="Martinez-Hernandez J."/>
        </authorList>
    </citation>
    <scope>NUCLEOTIDE SEQUENCE [LARGE SCALE GENOMIC DNA]</scope>
</reference>